<dbReference type="GO" id="GO:0006508">
    <property type="term" value="P:proteolysis"/>
    <property type="evidence" value="ECO:0007669"/>
    <property type="project" value="UniProtKB-KW"/>
</dbReference>
<dbReference type="Gene3D" id="3.40.630.10">
    <property type="entry name" value="Zn peptidases"/>
    <property type="match status" value="1"/>
</dbReference>
<name>A0A6J7LEQ4_9ZZZZ</name>
<dbReference type="CDD" id="cd00596">
    <property type="entry name" value="Peptidase_M14_like"/>
    <property type="match status" value="1"/>
</dbReference>
<reference evidence="8" key="1">
    <citation type="submission" date="2020-05" db="EMBL/GenBank/DDBJ databases">
        <authorList>
            <person name="Chiriac C."/>
            <person name="Salcher M."/>
            <person name="Ghai R."/>
            <person name="Kavagutti S V."/>
        </authorList>
    </citation>
    <scope>NUCLEOTIDE SEQUENCE</scope>
</reference>
<comment type="cofactor">
    <cofactor evidence="1">
        <name>Zn(2+)</name>
        <dbReference type="ChEBI" id="CHEBI:29105"/>
    </cofactor>
</comment>
<dbReference type="Pfam" id="PF00246">
    <property type="entry name" value="Peptidase_M14"/>
    <property type="match status" value="1"/>
</dbReference>
<sequence>MGTPIEAIRLGTKGGVVVVVVGVIHGNEAAGLLITDTLQGLEVPKGIDLWVIPTMNPDGTALDQRGNANQVDLNRNFPYNWKKMGKPGYWQFAGKSKASEPETKAVVAFMREIKPALGIWYHQDLNIISPGKGLEGKMRSTYSRLTGIPIKRITGGTYTGVAATWQRRSVKDGMAFVVELGETLGLAQAQVHAHAVINISMLLRDAPSSKLGK</sequence>
<evidence type="ECO:0000256" key="2">
    <source>
        <dbReference type="ARBA" id="ARBA00005988"/>
    </source>
</evidence>
<dbReference type="AlphaFoldDB" id="A0A6J7LEQ4"/>
<dbReference type="PANTHER" id="PTHR11705:SF143">
    <property type="entry name" value="SLL0236 PROTEIN"/>
    <property type="match status" value="1"/>
</dbReference>
<dbReference type="GO" id="GO:0005615">
    <property type="term" value="C:extracellular space"/>
    <property type="evidence" value="ECO:0007669"/>
    <property type="project" value="TreeGrafter"/>
</dbReference>
<keyword evidence="5" id="KW-0862">Zinc</keyword>
<evidence type="ECO:0000256" key="5">
    <source>
        <dbReference type="ARBA" id="ARBA00022833"/>
    </source>
</evidence>
<gene>
    <name evidence="8" type="ORF">UFOPK3879_01228</name>
</gene>
<accession>A0A6J7LEQ4</accession>
<keyword evidence="3" id="KW-0645">Protease</keyword>
<comment type="similarity">
    <text evidence="2">Belongs to the peptidase M14 family.</text>
</comment>
<evidence type="ECO:0000313" key="8">
    <source>
        <dbReference type="EMBL" id="CAB4966577.1"/>
    </source>
</evidence>
<feature type="domain" description="Peptidase M14" evidence="7">
    <location>
        <begin position="1"/>
        <end position="213"/>
    </location>
</feature>
<dbReference type="PROSITE" id="PS52035">
    <property type="entry name" value="PEPTIDASE_M14"/>
    <property type="match status" value="1"/>
</dbReference>
<evidence type="ECO:0000256" key="1">
    <source>
        <dbReference type="ARBA" id="ARBA00001947"/>
    </source>
</evidence>
<evidence type="ECO:0000259" key="7">
    <source>
        <dbReference type="PROSITE" id="PS52035"/>
    </source>
</evidence>
<evidence type="ECO:0000256" key="6">
    <source>
        <dbReference type="ARBA" id="ARBA00023049"/>
    </source>
</evidence>
<dbReference type="SMART" id="SM00631">
    <property type="entry name" value="Zn_pept"/>
    <property type="match status" value="1"/>
</dbReference>
<evidence type="ECO:0000256" key="3">
    <source>
        <dbReference type="ARBA" id="ARBA00022670"/>
    </source>
</evidence>
<dbReference type="GO" id="GO:0004181">
    <property type="term" value="F:metallocarboxypeptidase activity"/>
    <property type="evidence" value="ECO:0007669"/>
    <property type="project" value="InterPro"/>
</dbReference>
<dbReference type="EMBL" id="CAFBNR010000072">
    <property type="protein sequence ID" value="CAB4966577.1"/>
    <property type="molecule type" value="Genomic_DNA"/>
</dbReference>
<proteinExistence type="inferred from homology"/>
<dbReference type="GO" id="GO:0008270">
    <property type="term" value="F:zinc ion binding"/>
    <property type="evidence" value="ECO:0007669"/>
    <property type="project" value="InterPro"/>
</dbReference>
<protein>
    <submittedName>
        <fullName evidence="8">Unannotated protein</fullName>
    </submittedName>
</protein>
<evidence type="ECO:0000256" key="4">
    <source>
        <dbReference type="ARBA" id="ARBA00022801"/>
    </source>
</evidence>
<organism evidence="8">
    <name type="scientific">freshwater metagenome</name>
    <dbReference type="NCBI Taxonomy" id="449393"/>
    <lineage>
        <taxon>unclassified sequences</taxon>
        <taxon>metagenomes</taxon>
        <taxon>ecological metagenomes</taxon>
    </lineage>
</organism>
<dbReference type="InterPro" id="IPR000834">
    <property type="entry name" value="Peptidase_M14"/>
</dbReference>
<keyword evidence="6" id="KW-0482">Metalloprotease</keyword>
<dbReference type="SUPFAM" id="SSF53187">
    <property type="entry name" value="Zn-dependent exopeptidases"/>
    <property type="match status" value="1"/>
</dbReference>
<dbReference type="PANTHER" id="PTHR11705">
    <property type="entry name" value="PROTEASE FAMILY M14 CARBOXYPEPTIDASE A,B"/>
    <property type="match status" value="1"/>
</dbReference>
<keyword evidence="4" id="KW-0378">Hydrolase</keyword>